<organism evidence="2 3">
    <name type="scientific">Senna tora</name>
    <dbReference type="NCBI Taxonomy" id="362788"/>
    <lineage>
        <taxon>Eukaryota</taxon>
        <taxon>Viridiplantae</taxon>
        <taxon>Streptophyta</taxon>
        <taxon>Embryophyta</taxon>
        <taxon>Tracheophyta</taxon>
        <taxon>Spermatophyta</taxon>
        <taxon>Magnoliopsida</taxon>
        <taxon>eudicotyledons</taxon>
        <taxon>Gunneridae</taxon>
        <taxon>Pentapetalae</taxon>
        <taxon>rosids</taxon>
        <taxon>fabids</taxon>
        <taxon>Fabales</taxon>
        <taxon>Fabaceae</taxon>
        <taxon>Caesalpinioideae</taxon>
        <taxon>Cassia clade</taxon>
        <taxon>Senna</taxon>
    </lineage>
</organism>
<gene>
    <name evidence="2" type="ORF">G2W53_015389</name>
</gene>
<feature type="compositionally biased region" description="Basic and acidic residues" evidence="1">
    <location>
        <begin position="146"/>
        <end position="159"/>
    </location>
</feature>
<feature type="compositionally biased region" description="Polar residues" evidence="1">
    <location>
        <begin position="82"/>
        <end position="106"/>
    </location>
</feature>
<protein>
    <submittedName>
        <fullName evidence="2">Uncharacterized protein</fullName>
    </submittedName>
</protein>
<dbReference type="AlphaFoldDB" id="A0A835C802"/>
<feature type="compositionally biased region" description="Polar residues" evidence="1">
    <location>
        <begin position="161"/>
        <end position="178"/>
    </location>
</feature>
<keyword evidence="3" id="KW-1185">Reference proteome</keyword>
<reference evidence="2" key="1">
    <citation type="submission" date="2020-09" db="EMBL/GenBank/DDBJ databases">
        <title>Genome-Enabled Discovery of Anthraquinone Biosynthesis in Senna tora.</title>
        <authorList>
            <person name="Kang S.-H."/>
            <person name="Pandey R.P."/>
            <person name="Lee C.-M."/>
            <person name="Sim J.-S."/>
            <person name="Jeong J.-T."/>
            <person name="Choi B.-S."/>
            <person name="Jung M."/>
            <person name="Ginzburg D."/>
            <person name="Zhao K."/>
            <person name="Won S.Y."/>
            <person name="Oh T.-J."/>
            <person name="Yu Y."/>
            <person name="Kim N.-H."/>
            <person name="Lee O.R."/>
            <person name="Lee T.-H."/>
            <person name="Bashyal P."/>
            <person name="Kim T.-S."/>
            <person name="Lee W.-H."/>
            <person name="Kawkins C."/>
            <person name="Kim C.-K."/>
            <person name="Kim J.S."/>
            <person name="Ahn B.O."/>
            <person name="Rhee S.Y."/>
            <person name="Sohng J.K."/>
        </authorList>
    </citation>
    <scope>NUCLEOTIDE SEQUENCE</scope>
    <source>
        <tissue evidence="2">Leaf</tissue>
    </source>
</reference>
<dbReference type="Proteomes" id="UP000634136">
    <property type="component" value="Unassembled WGS sequence"/>
</dbReference>
<proteinExistence type="predicted"/>
<dbReference type="EMBL" id="JAAIUW010000005">
    <property type="protein sequence ID" value="KAF7833056.1"/>
    <property type="molecule type" value="Genomic_DNA"/>
</dbReference>
<evidence type="ECO:0000313" key="3">
    <source>
        <dbReference type="Proteomes" id="UP000634136"/>
    </source>
</evidence>
<feature type="region of interest" description="Disordered" evidence="1">
    <location>
        <begin position="146"/>
        <end position="182"/>
    </location>
</feature>
<name>A0A835C802_9FABA</name>
<evidence type="ECO:0000313" key="2">
    <source>
        <dbReference type="EMBL" id="KAF7833056.1"/>
    </source>
</evidence>
<feature type="region of interest" description="Disordered" evidence="1">
    <location>
        <begin position="76"/>
        <end position="110"/>
    </location>
</feature>
<evidence type="ECO:0000256" key="1">
    <source>
        <dbReference type="SAM" id="MobiDB-lite"/>
    </source>
</evidence>
<sequence>MGEAQGDPEVIMPMEIATNSVILEQDASVTREAPTEGVRHQVKRALWGPDQKTNLSYKERLLGFNGSRFGVIAQLEEETSEDQTQSGRDSSAMDTDNGDQVSSQDIKMQEQVPVRSKDIKVKPKKHEQHNLSFRKLGPNAQIIQEARRNSKPPSDKASEHTVVTSTGVSRKQQNQVPLSKSPCKTFETPIKVASKPSVETTINKHKKPPDFEESLHLIKLAEKEARASGILLSDLGVTQGVASKSFPGLVKDLFSNFKLDILALYETRVSGDKANEILKKCNVHNFIRIEADGNRGCTAFGIPLCMLTLRLKFMNSVGFV</sequence>
<comment type="caution">
    <text evidence="2">The sequence shown here is derived from an EMBL/GenBank/DDBJ whole genome shotgun (WGS) entry which is preliminary data.</text>
</comment>
<accession>A0A835C802</accession>